<dbReference type="Proteomes" id="UP001595816">
    <property type="component" value="Unassembled WGS sequence"/>
</dbReference>
<proteinExistence type="predicted"/>
<dbReference type="RefSeq" id="WP_253763217.1">
    <property type="nucleotide sequence ID" value="NZ_JAMZDZ010000001.1"/>
</dbReference>
<name>A0ABV8LXL1_9ACTN</name>
<sequence length="195" mass="21238">MTRQGWLGTVVSIAVTTLSIITMSSLGVGVLAGAATQTAARPCDQLPGTPEQFEGNNHIPYEGAGHDPYRTMPPTSGPHSPRVVTPGVYREPILPELQVHVLEHGHIMLQYAPDVPDVDIEKLERIGRKHPRDVVVAPYPDLGHGIALSAWQRLQRLDPLDEKAIVTFITKLAGRYNHAWQNGATDCVVAPSYSD</sequence>
<comment type="caution">
    <text evidence="2">The sequence shown here is derived from an EMBL/GenBank/DDBJ whole genome shotgun (WGS) entry which is preliminary data.</text>
</comment>
<dbReference type="EMBL" id="JBHSAY010000026">
    <property type="protein sequence ID" value="MFC4135812.1"/>
    <property type="molecule type" value="Genomic_DNA"/>
</dbReference>
<keyword evidence="3" id="KW-1185">Reference proteome</keyword>
<organism evidence="2 3">
    <name type="scientific">Hamadaea flava</name>
    <dbReference type="NCBI Taxonomy" id="1742688"/>
    <lineage>
        <taxon>Bacteria</taxon>
        <taxon>Bacillati</taxon>
        <taxon>Actinomycetota</taxon>
        <taxon>Actinomycetes</taxon>
        <taxon>Micromonosporales</taxon>
        <taxon>Micromonosporaceae</taxon>
        <taxon>Hamadaea</taxon>
    </lineage>
</organism>
<dbReference type="Pfam" id="PF11303">
    <property type="entry name" value="DUF3105"/>
    <property type="match status" value="1"/>
</dbReference>
<evidence type="ECO:0000256" key="1">
    <source>
        <dbReference type="SAM" id="MobiDB-lite"/>
    </source>
</evidence>
<feature type="region of interest" description="Disordered" evidence="1">
    <location>
        <begin position="59"/>
        <end position="81"/>
    </location>
</feature>
<reference evidence="3" key="1">
    <citation type="journal article" date="2019" name="Int. J. Syst. Evol. Microbiol.">
        <title>The Global Catalogue of Microorganisms (GCM) 10K type strain sequencing project: providing services to taxonomists for standard genome sequencing and annotation.</title>
        <authorList>
            <consortium name="The Broad Institute Genomics Platform"/>
            <consortium name="The Broad Institute Genome Sequencing Center for Infectious Disease"/>
            <person name="Wu L."/>
            <person name="Ma J."/>
        </authorList>
    </citation>
    <scope>NUCLEOTIDE SEQUENCE [LARGE SCALE GENOMIC DNA]</scope>
    <source>
        <strain evidence="3">CGMCC 4.7289</strain>
    </source>
</reference>
<dbReference type="InterPro" id="IPR021454">
    <property type="entry name" value="DUF3105"/>
</dbReference>
<accession>A0ABV8LXL1</accession>
<gene>
    <name evidence="2" type="ORF">ACFOZ4_34815</name>
</gene>
<evidence type="ECO:0000313" key="2">
    <source>
        <dbReference type="EMBL" id="MFC4135812.1"/>
    </source>
</evidence>
<evidence type="ECO:0000313" key="3">
    <source>
        <dbReference type="Proteomes" id="UP001595816"/>
    </source>
</evidence>
<protein>
    <submittedName>
        <fullName evidence="2">DUF3105 domain-containing protein</fullName>
    </submittedName>
</protein>